<sequence length="128" mass="14919">RFPPFLPKRPVWFAQAEAQFTLSSISRERIKFCHVISQLDHRYATEVEDIITSPPERDPYTLLRTELVRRLSPSIRQLLTVEEIGDHKPSQFLRYLKCLAPDVSENVIRSAWTSRLPRNVQSFLAGQN</sequence>
<name>A0A2J7Q072_9NEOP</name>
<reference evidence="2 3" key="1">
    <citation type="submission" date="2017-12" db="EMBL/GenBank/DDBJ databases">
        <title>Hemimetabolous genomes reveal molecular basis of termite eusociality.</title>
        <authorList>
            <person name="Harrison M.C."/>
            <person name="Jongepier E."/>
            <person name="Robertson H.M."/>
            <person name="Arning N."/>
            <person name="Bitard-Feildel T."/>
            <person name="Chao H."/>
            <person name="Childers C.P."/>
            <person name="Dinh H."/>
            <person name="Doddapaneni H."/>
            <person name="Dugan S."/>
            <person name="Gowin J."/>
            <person name="Greiner C."/>
            <person name="Han Y."/>
            <person name="Hu H."/>
            <person name="Hughes D.S.T."/>
            <person name="Huylmans A.-K."/>
            <person name="Kemena C."/>
            <person name="Kremer L.P.M."/>
            <person name="Lee S.L."/>
            <person name="Lopez-Ezquerra A."/>
            <person name="Mallet L."/>
            <person name="Monroy-Kuhn J.M."/>
            <person name="Moser A."/>
            <person name="Murali S.C."/>
            <person name="Muzny D.M."/>
            <person name="Otani S."/>
            <person name="Piulachs M.-D."/>
            <person name="Poelchau M."/>
            <person name="Qu J."/>
            <person name="Schaub F."/>
            <person name="Wada-Katsumata A."/>
            <person name="Worley K.C."/>
            <person name="Xie Q."/>
            <person name="Ylla G."/>
            <person name="Poulsen M."/>
            <person name="Gibbs R.A."/>
            <person name="Schal C."/>
            <person name="Richards S."/>
            <person name="Belles X."/>
            <person name="Korb J."/>
            <person name="Bornberg-Bauer E."/>
        </authorList>
    </citation>
    <scope>NUCLEOTIDE SEQUENCE [LARGE SCALE GENOMIC DNA]</scope>
    <source>
        <tissue evidence="2">Whole body</tissue>
    </source>
</reference>
<organism evidence="2 3">
    <name type="scientific">Cryptotermes secundus</name>
    <dbReference type="NCBI Taxonomy" id="105785"/>
    <lineage>
        <taxon>Eukaryota</taxon>
        <taxon>Metazoa</taxon>
        <taxon>Ecdysozoa</taxon>
        <taxon>Arthropoda</taxon>
        <taxon>Hexapoda</taxon>
        <taxon>Insecta</taxon>
        <taxon>Pterygota</taxon>
        <taxon>Neoptera</taxon>
        <taxon>Polyneoptera</taxon>
        <taxon>Dictyoptera</taxon>
        <taxon>Blattodea</taxon>
        <taxon>Blattoidea</taxon>
        <taxon>Termitoidae</taxon>
        <taxon>Kalotermitidae</taxon>
        <taxon>Cryptotermitinae</taxon>
        <taxon>Cryptotermes</taxon>
    </lineage>
</organism>
<evidence type="ECO:0000313" key="3">
    <source>
        <dbReference type="Proteomes" id="UP000235965"/>
    </source>
</evidence>
<feature type="domain" description="DUF7041" evidence="1">
    <location>
        <begin position="3"/>
        <end position="77"/>
    </location>
</feature>
<dbReference type="PANTHER" id="PTHR33327">
    <property type="entry name" value="ENDONUCLEASE"/>
    <property type="match status" value="1"/>
</dbReference>
<dbReference type="InParanoid" id="A0A2J7Q072"/>
<dbReference type="EMBL" id="NEVH01020017">
    <property type="protein sequence ID" value="PNF21987.1"/>
    <property type="molecule type" value="Genomic_DNA"/>
</dbReference>
<dbReference type="Pfam" id="PF23055">
    <property type="entry name" value="DUF7041"/>
    <property type="match status" value="1"/>
</dbReference>
<dbReference type="AlphaFoldDB" id="A0A2J7Q072"/>
<accession>A0A2J7Q072</accession>
<dbReference type="InterPro" id="IPR055469">
    <property type="entry name" value="DUF7041"/>
</dbReference>
<feature type="non-terminal residue" evidence="2">
    <location>
        <position position="1"/>
    </location>
</feature>
<proteinExistence type="predicted"/>
<keyword evidence="3" id="KW-1185">Reference proteome</keyword>
<protein>
    <recommendedName>
        <fullName evidence="1">DUF7041 domain-containing protein</fullName>
    </recommendedName>
</protein>
<comment type="caution">
    <text evidence="2">The sequence shown here is derived from an EMBL/GenBank/DDBJ whole genome shotgun (WGS) entry which is preliminary data.</text>
</comment>
<dbReference type="Proteomes" id="UP000235965">
    <property type="component" value="Unassembled WGS sequence"/>
</dbReference>
<gene>
    <name evidence="2" type="ORF">B7P43_G17793</name>
</gene>
<evidence type="ECO:0000313" key="2">
    <source>
        <dbReference type="EMBL" id="PNF21987.1"/>
    </source>
</evidence>
<dbReference type="PANTHER" id="PTHR33327:SF3">
    <property type="entry name" value="RNA-DIRECTED DNA POLYMERASE"/>
    <property type="match status" value="1"/>
</dbReference>
<evidence type="ECO:0000259" key="1">
    <source>
        <dbReference type="Pfam" id="PF23055"/>
    </source>
</evidence>